<proteinExistence type="inferred from homology"/>
<dbReference type="GO" id="GO:0004867">
    <property type="term" value="F:serine-type endopeptidase inhibitor activity"/>
    <property type="evidence" value="ECO:0007669"/>
    <property type="project" value="InterPro"/>
</dbReference>
<evidence type="ECO:0000313" key="5">
    <source>
        <dbReference type="Proteomes" id="UP001176961"/>
    </source>
</evidence>
<accession>A0AA36DLH1</accession>
<dbReference type="PANTHER" id="PTHR11461:SF211">
    <property type="entry name" value="GH10112P-RELATED"/>
    <property type="match status" value="1"/>
</dbReference>
<dbReference type="InterPro" id="IPR000215">
    <property type="entry name" value="Serpin_fam"/>
</dbReference>
<dbReference type="EMBL" id="CATQJL010000001">
    <property type="protein sequence ID" value="CAJ0589426.1"/>
    <property type="molecule type" value="Genomic_DNA"/>
</dbReference>
<organism evidence="4 5">
    <name type="scientific">Cylicocyclus nassatus</name>
    <name type="common">Nematode worm</name>
    <dbReference type="NCBI Taxonomy" id="53992"/>
    <lineage>
        <taxon>Eukaryota</taxon>
        <taxon>Metazoa</taxon>
        <taxon>Ecdysozoa</taxon>
        <taxon>Nematoda</taxon>
        <taxon>Chromadorea</taxon>
        <taxon>Rhabditida</taxon>
        <taxon>Rhabditina</taxon>
        <taxon>Rhabditomorpha</taxon>
        <taxon>Strongyloidea</taxon>
        <taxon>Strongylidae</taxon>
        <taxon>Cylicocyclus</taxon>
    </lineage>
</organism>
<dbReference type="InterPro" id="IPR036186">
    <property type="entry name" value="Serpin_sf"/>
</dbReference>
<evidence type="ECO:0000256" key="1">
    <source>
        <dbReference type="ARBA" id="ARBA00009500"/>
    </source>
</evidence>
<reference evidence="4" key="1">
    <citation type="submission" date="2023-07" db="EMBL/GenBank/DDBJ databases">
        <authorList>
            <consortium name="CYATHOMIX"/>
        </authorList>
    </citation>
    <scope>NUCLEOTIDE SEQUENCE</scope>
    <source>
        <strain evidence="4">N/A</strain>
    </source>
</reference>
<evidence type="ECO:0000256" key="2">
    <source>
        <dbReference type="RuleBase" id="RU000411"/>
    </source>
</evidence>
<dbReference type="Proteomes" id="UP001176961">
    <property type="component" value="Unassembled WGS sequence"/>
</dbReference>
<comment type="similarity">
    <text evidence="1 2">Belongs to the serpin family.</text>
</comment>
<dbReference type="InterPro" id="IPR023796">
    <property type="entry name" value="Serpin_dom"/>
</dbReference>
<feature type="non-terminal residue" evidence="4">
    <location>
        <position position="237"/>
    </location>
</feature>
<dbReference type="InterPro" id="IPR042185">
    <property type="entry name" value="Serpin_sf_2"/>
</dbReference>
<dbReference type="Pfam" id="PF00079">
    <property type="entry name" value="Serpin"/>
    <property type="match status" value="1"/>
</dbReference>
<dbReference type="Gene3D" id="3.30.497.10">
    <property type="entry name" value="Antithrombin, subunit I, domain 2"/>
    <property type="match status" value="1"/>
</dbReference>
<dbReference type="GO" id="GO:0005615">
    <property type="term" value="C:extracellular space"/>
    <property type="evidence" value="ECO:0007669"/>
    <property type="project" value="InterPro"/>
</dbReference>
<evidence type="ECO:0000259" key="3">
    <source>
        <dbReference type="SMART" id="SM00093"/>
    </source>
</evidence>
<keyword evidence="5" id="KW-1185">Reference proteome</keyword>
<protein>
    <recommendedName>
        <fullName evidence="3">Serpin domain-containing protein</fullName>
    </recommendedName>
</protein>
<dbReference type="PANTHER" id="PTHR11461">
    <property type="entry name" value="SERINE PROTEASE INHIBITOR, SERPIN"/>
    <property type="match status" value="1"/>
</dbReference>
<dbReference type="SMART" id="SM00093">
    <property type="entry name" value="SERPIN"/>
    <property type="match status" value="1"/>
</dbReference>
<comment type="caution">
    <text evidence="4">The sequence shown here is derived from an EMBL/GenBank/DDBJ whole genome shotgun (WGS) entry which is preliminary data.</text>
</comment>
<sequence length="237" mass="26879">MASDTAATNALLNAETDFGLDLLRQSPANAELVISPLSIILALTMVQAGARGKTKEQIDKVIAKGANDKDIKNFYSFLSNDIRNSTNGVRTNIANAFFLDKKYAVAKQYAETIDQLYAAKVEILDFDQIQETAKIINAFVDNATMGKIKDFIQEKMVKDAFSLVVNAVYFTAKWEHEFSKEFTSDATFYSSENQQREIEFLKESDEHRFYTEDERVQVLSLRYKDTSYAVNIFLPKK</sequence>
<feature type="domain" description="Serpin" evidence="3">
    <location>
        <begin position="20"/>
        <end position="235"/>
    </location>
</feature>
<dbReference type="SUPFAM" id="SSF56574">
    <property type="entry name" value="Serpins"/>
    <property type="match status" value="1"/>
</dbReference>
<dbReference type="AlphaFoldDB" id="A0AA36DLH1"/>
<dbReference type="InterPro" id="IPR042178">
    <property type="entry name" value="Serpin_sf_1"/>
</dbReference>
<gene>
    <name evidence="4" type="ORF">CYNAS_LOCUS1409</name>
</gene>
<dbReference type="Gene3D" id="2.30.39.10">
    <property type="entry name" value="Alpha-1-antitrypsin, domain 1"/>
    <property type="match status" value="1"/>
</dbReference>
<name>A0AA36DLH1_CYLNA</name>
<evidence type="ECO:0000313" key="4">
    <source>
        <dbReference type="EMBL" id="CAJ0589426.1"/>
    </source>
</evidence>